<keyword evidence="1" id="KW-0812">Transmembrane</keyword>
<sequence>MQKQGYVSLSTNPRPRLLKCQEKLHNEEPVQLPSDGKTSLDAFDTAFGHIRTAFFGSLLATAASAGCIWATQLWQVIIGYGLVTGIGLSMTYFVSTVAILDWFDHKRTLAVAIAVTGTGVGTFALSKGLAEPVQRDSWRVLMGILTGIAGFTCLVSFLFRQPPAPNIMMSVGTGPVAVKKSSHHFHLFDRLKDKDVTWSNKAKNALHALFPIAVLRNRAFMLYLIADFLISASIFTPYNFLVLRIEQEMDDTVTDVQAAWLPSILGIATIVGQLLTGLMSIPWVERASNPVIVMSLAMLLNGTAMCLSMLCKDFTTYASFCSVVGVFDGKAECPDTVESGSETWPCISLYSPARKQSTFKNNRSRYEVNDIIRAYRFSHHNSGNAKSLNLIGKA</sequence>
<dbReference type="OrthoDB" id="6499973at2759"/>
<dbReference type="Gene3D" id="1.20.1250.20">
    <property type="entry name" value="MFS general substrate transporter like domains"/>
    <property type="match status" value="1"/>
</dbReference>
<dbReference type="GO" id="GO:0008028">
    <property type="term" value="F:monocarboxylic acid transmembrane transporter activity"/>
    <property type="evidence" value="ECO:0007669"/>
    <property type="project" value="TreeGrafter"/>
</dbReference>
<organism evidence="2 3">
    <name type="scientific">Ramazzottius varieornatus</name>
    <name type="common">Water bear</name>
    <name type="synonym">Tardigrade</name>
    <dbReference type="NCBI Taxonomy" id="947166"/>
    <lineage>
        <taxon>Eukaryota</taxon>
        <taxon>Metazoa</taxon>
        <taxon>Ecdysozoa</taxon>
        <taxon>Tardigrada</taxon>
        <taxon>Eutardigrada</taxon>
        <taxon>Parachela</taxon>
        <taxon>Hypsibioidea</taxon>
        <taxon>Ramazzottiidae</taxon>
        <taxon>Ramazzottius</taxon>
    </lineage>
</organism>
<dbReference type="InterPro" id="IPR036259">
    <property type="entry name" value="MFS_trans_sf"/>
</dbReference>
<gene>
    <name evidence="2" type="primary">RvY_02400-1</name>
    <name evidence="2" type="synonym">RvY_02400.1</name>
    <name evidence="2" type="ORF">RvY_02400</name>
</gene>
<evidence type="ECO:0000256" key="1">
    <source>
        <dbReference type="SAM" id="Phobius"/>
    </source>
</evidence>
<feature type="transmembrane region" description="Helical" evidence="1">
    <location>
        <begin position="107"/>
        <end position="126"/>
    </location>
</feature>
<dbReference type="Proteomes" id="UP000186922">
    <property type="component" value="Unassembled WGS sequence"/>
</dbReference>
<name>A0A1D1UNC0_RAMVA</name>
<dbReference type="EMBL" id="BDGG01000001">
    <property type="protein sequence ID" value="GAU89905.1"/>
    <property type="molecule type" value="Genomic_DNA"/>
</dbReference>
<feature type="transmembrane region" description="Helical" evidence="1">
    <location>
        <begin position="53"/>
        <end position="71"/>
    </location>
</feature>
<evidence type="ECO:0000313" key="3">
    <source>
        <dbReference type="Proteomes" id="UP000186922"/>
    </source>
</evidence>
<feature type="transmembrane region" description="Helical" evidence="1">
    <location>
        <begin position="138"/>
        <end position="159"/>
    </location>
</feature>
<proteinExistence type="predicted"/>
<dbReference type="Pfam" id="PF07690">
    <property type="entry name" value="MFS_1"/>
    <property type="match status" value="1"/>
</dbReference>
<reference evidence="2 3" key="1">
    <citation type="journal article" date="2016" name="Nat. Commun.">
        <title>Extremotolerant tardigrade genome and improved radiotolerance of human cultured cells by tardigrade-unique protein.</title>
        <authorList>
            <person name="Hashimoto T."/>
            <person name="Horikawa D.D."/>
            <person name="Saito Y."/>
            <person name="Kuwahara H."/>
            <person name="Kozuka-Hata H."/>
            <person name="Shin-I T."/>
            <person name="Minakuchi Y."/>
            <person name="Ohishi K."/>
            <person name="Motoyama A."/>
            <person name="Aizu T."/>
            <person name="Enomoto A."/>
            <person name="Kondo K."/>
            <person name="Tanaka S."/>
            <person name="Hara Y."/>
            <person name="Koshikawa S."/>
            <person name="Sagara H."/>
            <person name="Miura T."/>
            <person name="Yokobori S."/>
            <person name="Miyagawa K."/>
            <person name="Suzuki Y."/>
            <person name="Kubo T."/>
            <person name="Oyama M."/>
            <person name="Kohara Y."/>
            <person name="Fujiyama A."/>
            <person name="Arakawa K."/>
            <person name="Katayama T."/>
            <person name="Toyoda A."/>
            <person name="Kunieda T."/>
        </authorList>
    </citation>
    <scope>NUCLEOTIDE SEQUENCE [LARGE SCALE GENOMIC DNA]</scope>
    <source>
        <strain evidence="2 3">YOKOZUNA-1</strain>
    </source>
</reference>
<feature type="transmembrane region" description="Helical" evidence="1">
    <location>
        <begin position="260"/>
        <end position="284"/>
    </location>
</feature>
<feature type="transmembrane region" description="Helical" evidence="1">
    <location>
        <begin position="77"/>
        <end position="100"/>
    </location>
</feature>
<comment type="caution">
    <text evidence="2">The sequence shown here is derived from an EMBL/GenBank/DDBJ whole genome shotgun (WGS) entry which is preliminary data.</text>
</comment>
<evidence type="ECO:0000313" key="2">
    <source>
        <dbReference type="EMBL" id="GAU89905.1"/>
    </source>
</evidence>
<feature type="transmembrane region" description="Helical" evidence="1">
    <location>
        <begin position="220"/>
        <end position="240"/>
    </location>
</feature>
<keyword evidence="1" id="KW-1133">Transmembrane helix</keyword>
<dbReference type="PANTHER" id="PTHR11360:SF284">
    <property type="entry name" value="EG:103B4.3 PROTEIN-RELATED"/>
    <property type="match status" value="1"/>
</dbReference>
<keyword evidence="1" id="KW-0472">Membrane</keyword>
<dbReference type="InterPro" id="IPR050327">
    <property type="entry name" value="Proton-linked_MCT"/>
</dbReference>
<protein>
    <recommendedName>
        <fullName evidence="4">Major facilitator superfamily (MFS) profile domain-containing protein</fullName>
    </recommendedName>
</protein>
<feature type="transmembrane region" description="Helical" evidence="1">
    <location>
        <begin position="291"/>
        <end position="310"/>
    </location>
</feature>
<dbReference type="SUPFAM" id="SSF103473">
    <property type="entry name" value="MFS general substrate transporter"/>
    <property type="match status" value="1"/>
</dbReference>
<keyword evidence="3" id="KW-1185">Reference proteome</keyword>
<dbReference type="AlphaFoldDB" id="A0A1D1UNC0"/>
<dbReference type="InterPro" id="IPR011701">
    <property type="entry name" value="MFS"/>
</dbReference>
<evidence type="ECO:0008006" key="4">
    <source>
        <dbReference type="Google" id="ProtNLM"/>
    </source>
</evidence>
<dbReference type="PANTHER" id="PTHR11360">
    <property type="entry name" value="MONOCARBOXYLATE TRANSPORTER"/>
    <property type="match status" value="1"/>
</dbReference>
<accession>A0A1D1UNC0</accession>